<keyword evidence="3" id="KW-1185">Reference proteome</keyword>
<organism evidence="2 3">
    <name type="scientific">Mya arenaria</name>
    <name type="common">Soft-shell clam</name>
    <dbReference type="NCBI Taxonomy" id="6604"/>
    <lineage>
        <taxon>Eukaryota</taxon>
        <taxon>Metazoa</taxon>
        <taxon>Spiralia</taxon>
        <taxon>Lophotrochozoa</taxon>
        <taxon>Mollusca</taxon>
        <taxon>Bivalvia</taxon>
        <taxon>Autobranchia</taxon>
        <taxon>Heteroconchia</taxon>
        <taxon>Euheterodonta</taxon>
        <taxon>Imparidentia</taxon>
        <taxon>Neoheterodontei</taxon>
        <taxon>Myida</taxon>
        <taxon>Myoidea</taxon>
        <taxon>Myidae</taxon>
        <taxon>Mya</taxon>
    </lineage>
</organism>
<reference evidence="2" key="1">
    <citation type="submission" date="2022-11" db="EMBL/GenBank/DDBJ databases">
        <title>Centuries of genome instability and evolution in soft-shell clam transmissible cancer (bioRxiv).</title>
        <authorList>
            <person name="Hart S.F.M."/>
            <person name="Yonemitsu M.A."/>
            <person name="Giersch R.M."/>
            <person name="Beal B.F."/>
            <person name="Arriagada G."/>
            <person name="Davis B.W."/>
            <person name="Ostrander E.A."/>
            <person name="Goff S.P."/>
            <person name="Metzger M.J."/>
        </authorList>
    </citation>
    <scope>NUCLEOTIDE SEQUENCE</scope>
    <source>
        <strain evidence="2">MELC-2E11</strain>
        <tissue evidence="2">Siphon/mantle</tissue>
    </source>
</reference>
<feature type="region of interest" description="Disordered" evidence="1">
    <location>
        <begin position="1"/>
        <end position="20"/>
    </location>
</feature>
<feature type="region of interest" description="Disordered" evidence="1">
    <location>
        <begin position="169"/>
        <end position="195"/>
    </location>
</feature>
<evidence type="ECO:0000313" key="3">
    <source>
        <dbReference type="Proteomes" id="UP001164746"/>
    </source>
</evidence>
<evidence type="ECO:0000256" key="1">
    <source>
        <dbReference type="SAM" id="MobiDB-lite"/>
    </source>
</evidence>
<proteinExistence type="predicted"/>
<gene>
    <name evidence="2" type="ORF">MAR_035615</name>
</gene>
<protein>
    <submittedName>
        <fullName evidence="2">Uncharacterized protein</fullName>
    </submittedName>
</protein>
<dbReference type="EMBL" id="CP111018">
    <property type="protein sequence ID" value="WAR10539.1"/>
    <property type="molecule type" value="Genomic_DNA"/>
</dbReference>
<accession>A0ABY7ENJ7</accession>
<feature type="compositionally biased region" description="Basic residues" evidence="1">
    <location>
        <begin position="1"/>
        <end position="10"/>
    </location>
</feature>
<sequence>MCSKSGKAKKNSCEKNEASDCEFTTERCVTFQAMMKTSTTKQQKQAPSPPWNHCEDSYEVTSHPRLIEGPIPTTEPLKIHTKLRLIPVSLKAPSSPWNHCEDSYEKVPVSRVSDRGPYRPRAFLEVSLMSQWQDWNSKKMRNSRFPDPNPSQLPSVLEEIAQQPLLRLQPPPGPERFWKNAQQSASPTPPHPGSRAFLDVSISLMPQWLYDRTGSKMPHSRFSDHGPVRLPSVSGCFYLIDVT</sequence>
<evidence type="ECO:0000313" key="2">
    <source>
        <dbReference type="EMBL" id="WAR10539.1"/>
    </source>
</evidence>
<name>A0ABY7ENJ7_MYAAR</name>
<feature type="non-terminal residue" evidence="2">
    <location>
        <position position="243"/>
    </location>
</feature>
<dbReference type="Proteomes" id="UP001164746">
    <property type="component" value="Chromosome 7"/>
</dbReference>